<protein>
    <submittedName>
        <fullName evidence="2">Uncharacterized protein</fullName>
    </submittedName>
</protein>
<feature type="compositionally biased region" description="Polar residues" evidence="1">
    <location>
        <begin position="526"/>
        <end position="535"/>
    </location>
</feature>
<feature type="region of interest" description="Disordered" evidence="1">
    <location>
        <begin position="428"/>
        <end position="535"/>
    </location>
</feature>
<feature type="region of interest" description="Disordered" evidence="1">
    <location>
        <begin position="1"/>
        <end position="58"/>
    </location>
</feature>
<evidence type="ECO:0000313" key="2">
    <source>
        <dbReference type="EMBL" id="CCO19659.1"/>
    </source>
</evidence>
<dbReference type="OrthoDB" id="1530at2759"/>
<dbReference type="Proteomes" id="UP000198341">
    <property type="component" value="Chromosome 14"/>
</dbReference>
<dbReference type="AlphaFoldDB" id="K8ENW7"/>
<dbReference type="EMBL" id="FO082265">
    <property type="protein sequence ID" value="CCO19659.1"/>
    <property type="molecule type" value="Genomic_DNA"/>
</dbReference>
<accession>K8ENW7</accession>
<feature type="compositionally biased region" description="Basic and acidic residues" evidence="1">
    <location>
        <begin position="121"/>
        <end position="131"/>
    </location>
</feature>
<dbReference type="KEGG" id="bpg:Bathy14g00200"/>
<evidence type="ECO:0000256" key="1">
    <source>
        <dbReference type="SAM" id="MobiDB-lite"/>
    </source>
</evidence>
<feature type="compositionally biased region" description="Basic and acidic residues" evidence="1">
    <location>
        <begin position="28"/>
        <end position="48"/>
    </location>
</feature>
<feature type="compositionally biased region" description="Acidic residues" evidence="1">
    <location>
        <begin position="512"/>
        <end position="521"/>
    </location>
</feature>
<evidence type="ECO:0000313" key="3">
    <source>
        <dbReference type="Proteomes" id="UP000198341"/>
    </source>
</evidence>
<dbReference type="GeneID" id="19011771"/>
<dbReference type="RefSeq" id="XP_007509202.1">
    <property type="nucleotide sequence ID" value="XM_007509140.1"/>
</dbReference>
<reference evidence="2 3" key="1">
    <citation type="submission" date="2011-10" db="EMBL/GenBank/DDBJ databases">
        <authorList>
            <person name="Genoscope - CEA"/>
        </authorList>
    </citation>
    <scope>NUCLEOTIDE SEQUENCE [LARGE SCALE GENOMIC DNA]</scope>
    <source>
        <strain evidence="2 3">RCC 1105</strain>
    </source>
</reference>
<organism evidence="2 3">
    <name type="scientific">Bathycoccus prasinos</name>
    <dbReference type="NCBI Taxonomy" id="41875"/>
    <lineage>
        <taxon>Eukaryota</taxon>
        <taxon>Viridiplantae</taxon>
        <taxon>Chlorophyta</taxon>
        <taxon>Mamiellophyceae</taxon>
        <taxon>Mamiellales</taxon>
        <taxon>Bathycoccaceae</taxon>
        <taxon>Bathycoccus</taxon>
    </lineage>
</organism>
<keyword evidence="3" id="KW-1185">Reference proteome</keyword>
<proteinExistence type="predicted"/>
<gene>
    <name evidence="2" type="ordered locus">Bathy14g00200</name>
</gene>
<feature type="region of interest" description="Disordered" evidence="1">
    <location>
        <begin position="121"/>
        <end position="149"/>
    </location>
</feature>
<feature type="compositionally biased region" description="Acidic residues" evidence="1">
    <location>
        <begin position="428"/>
        <end position="460"/>
    </location>
</feature>
<sequence length="535" mass="62294">MTREEEEESKEVRREKEEEEKEKKKKSTVNDESHLKSNNDNDESRQNDGDGSIPESVLKEFEAFLKDNNDNSKNNNSITFSETQLSLPVRVLIHQMVKEKGKNMLGSRTISETNQIRAFRKKDYFSNKEGDEDKEEDKEEEEQQRTRFERGNIELNDAFDFFLELKLKTNGKRSSSSSLKINADVARSKYHKLSQRLHPSYNAASSGRMRGWCDQCGMLLELGRWYRFTTTTGSRSRSGEKDERDGGETADDLTDICRVCLEKKKKKKKMRTNFSTNKGRRDETENAYLEMEKNGELVLIKDLSAFGEKGSELREMYCCSLNDDESDDEREKSNNNKKKNSILLTRAHKATLDFKKLTVAYLCFKDPSRTEIYKTFGFDQLKKHEENYSDVNIFECDPWEVYEDFFEGKDEDDRQYLLFNGVDLESSDSDLEEDMMVEEEAEEEKEEEEEDMDDDSEEDLNLLKQAKEMAKQQQQQQKKVIMSKSTSANEVLKFPFYQPGGVGGTHNRFVDNDDNEEDDEKKEDIWSTTISKAAV</sequence>
<feature type="compositionally biased region" description="Acidic residues" evidence="1">
    <location>
        <begin position="132"/>
        <end position="142"/>
    </location>
</feature>
<name>K8ENW7_9CHLO</name>